<keyword evidence="1" id="KW-1133">Transmembrane helix</keyword>
<dbReference type="Proteomes" id="UP001295684">
    <property type="component" value="Unassembled WGS sequence"/>
</dbReference>
<keyword evidence="1" id="KW-0812">Transmembrane</keyword>
<keyword evidence="3" id="KW-1185">Reference proteome</keyword>
<dbReference type="AlphaFoldDB" id="A0AAD1XV58"/>
<sequence length="111" mass="12607">MEKDNFLGLKLLFHAKSLLSLGTTMIDSPRVIIVLMSLPMLTLLQFFCPFRSQRFDYVCIFLDKCRQFSCTLLIFVQPESGPIEKVCSVEHPKYPFGMGGSFSCVDKKASE</sequence>
<keyword evidence="1" id="KW-0472">Membrane</keyword>
<dbReference type="EMBL" id="CAMPGE010021503">
    <property type="protein sequence ID" value="CAI2379650.1"/>
    <property type="molecule type" value="Genomic_DNA"/>
</dbReference>
<accession>A0AAD1XV58</accession>
<gene>
    <name evidence="2" type="ORF">ECRASSUSDP1_LOCUS21063</name>
</gene>
<comment type="caution">
    <text evidence="2">The sequence shown here is derived from an EMBL/GenBank/DDBJ whole genome shotgun (WGS) entry which is preliminary data.</text>
</comment>
<organism evidence="2 3">
    <name type="scientific">Euplotes crassus</name>
    <dbReference type="NCBI Taxonomy" id="5936"/>
    <lineage>
        <taxon>Eukaryota</taxon>
        <taxon>Sar</taxon>
        <taxon>Alveolata</taxon>
        <taxon>Ciliophora</taxon>
        <taxon>Intramacronucleata</taxon>
        <taxon>Spirotrichea</taxon>
        <taxon>Hypotrichia</taxon>
        <taxon>Euplotida</taxon>
        <taxon>Euplotidae</taxon>
        <taxon>Moneuplotes</taxon>
    </lineage>
</organism>
<protein>
    <submittedName>
        <fullName evidence="2">Uncharacterized protein</fullName>
    </submittedName>
</protein>
<proteinExistence type="predicted"/>
<feature type="transmembrane region" description="Helical" evidence="1">
    <location>
        <begin position="31"/>
        <end position="48"/>
    </location>
</feature>
<reference evidence="2" key="1">
    <citation type="submission" date="2023-07" db="EMBL/GenBank/DDBJ databases">
        <authorList>
            <consortium name="AG Swart"/>
            <person name="Singh M."/>
            <person name="Singh A."/>
            <person name="Seah K."/>
            <person name="Emmerich C."/>
        </authorList>
    </citation>
    <scope>NUCLEOTIDE SEQUENCE</scope>
    <source>
        <strain evidence="2">DP1</strain>
    </source>
</reference>
<name>A0AAD1XV58_EUPCR</name>
<evidence type="ECO:0000256" key="1">
    <source>
        <dbReference type="SAM" id="Phobius"/>
    </source>
</evidence>
<evidence type="ECO:0000313" key="2">
    <source>
        <dbReference type="EMBL" id="CAI2379650.1"/>
    </source>
</evidence>
<evidence type="ECO:0000313" key="3">
    <source>
        <dbReference type="Proteomes" id="UP001295684"/>
    </source>
</evidence>